<keyword evidence="2" id="KW-1185">Reference proteome</keyword>
<gene>
    <name evidence="1" type="ORF">Goshw_014260</name>
</gene>
<dbReference type="PANTHER" id="PTHR31325">
    <property type="entry name" value="OS01G0798800 PROTEIN-RELATED"/>
    <property type="match status" value="1"/>
</dbReference>
<organism evidence="1 2">
    <name type="scientific">Gossypium schwendimanii</name>
    <name type="common">Cotton</name>
    <dbReference type="NCBI Taxonomy" id="34291"/>
    <lineage>
        <taxon>Eukaryota</taxon>
        <taxon>Viridiplantae</taxon>
        <taxon>Streptophyta</taxon>
        <taxon>Embryophyta</taxon>
        <taxon>Tracheophyta</taxon>
        <taxon>Spermatophyta</taxon>
        <taxon>Magnoliopsida</taxon>
        <taxon>eudicotyledons</taxon>
        <taxon>Gunneridae</taxon>
        <taxon>Pentapetalae</taxon>
        <taxon>rosids</taxon>
        <taxon>malvids</taxon>
        <taxon>Malvales</taxon>
        <taxon>Malvaceae</taxon>
        <taxon>Malvoideae</taxon>
        <taxon>Gossypium</taxon>
    </lineage>
</organism>
<evidence type="ECO:0000313" key="2">
    <source>
        <dbReference type="Proteomes" id="UP000593576"/>
    </source>
</evidence>
<proteinExistence type="predicted"/>
<dbReference type="EMBL" id="JABFAF010266369">
    <property type="protein sequence ID" value="MBA0876872.1"/>
    <property type="molecule type" value="Genomic_DNA"/>
</dbReference>
<dbReference type="AlphaFoldDB" id="A0A7J9N0S3"/>
<comment type="caution">
    <text evidence="1">The sequence shown here is derived from an EMBL/GenBank/DDBJ whole genome shotgun (WGS) entry which is preliminary data.</text>
</comment>
<protein>
    <submittedName>
        <fullName evidence="1">Uncharacterized protein</fullName>
    </submittedName>
</protein>
<dbReference type="OrthoDB" id="994935at2759"/>
<dbReference type="Pfam" id="PF04578">
    <property type="entry name" value="DUF594"/>
    <property type="match status" value="1"/>
</dbReference>
<name>A0A7J9N0S3_GOSSC</name>
<evidence type="ECO:0000313" key="1">
    <source>
        <dbReference type="EMBL" id="MBA0876872.1"/>
    </source>
</evidence>
<accession>A0A7J9N0S3</accession>
<dbReference type="Proteomes" id="UP000593576">
    <property type="component" value="Unassembled WGS sequence"/>
</dbReference>
<reference evidence="1 2" key="1">
    <citation type="journal article" date="2019" name="Genome Biol. Evol.">
        <title>Insights into the evolution of the New World diploid cottons (Gossypium, subgenus Houzingenia) based on genome sequencing.</title>
        <authorList>
            <person name="Grover C.E."/>
            <person name="Arick M.A. 2nd"/>
            <person name="Thrash A."/>
            <person name="Conover J.L."/>
            <person name="Sanders W.S."/>
            <person name="Peterson D.G."/>
            <person name="Frelichowski J.E."/>
            <person name="Scheffler J.A."/>
            <person name="Scheffler B.E."/>
            <person name="Wendel J.F."/>
        </authorList>
    </citation>
    <scope>NUCLEOTIDE SEQUENCE [LARGE SCALE GENOMIC DNA]</scope>
    <source>
        <strain evidence="1">1</strain>
        <tissue evidence="1">Leaf</tissue>
    </source>
</reference>
<sequence length="217" mass="25273">MDEMMYVSLEPFSLDLWKFIFEELKTKSEFADTTEIAKKISSARGEWTLKDACEETERGKLMRYLTEVPYDESILLWHIATDLCYYPDDEKDQKNTNQQDDNKENLFRPTMMSVVAGIGKIRFCNACAEVERFFKRRDLHPNQDKKACEELLHVRMDVGPQEMKGDRSKSVLFDACMLAKELNKMNNKCKIMSKVWVELVLYAASHFRVSTHVSQGG</sequence>
<dbReference type="InterPro" id="IPR007658">
    <property type="entry name" value="DUF594"/>
</dbReference>